<sequence>MEDTYEYANVHSFPIYKTELKRLEPNFSFLQTNDPIAAKCGEKLSAWGSKTFLSNYLCIQLNKYFEYYSKVDQSKTLHCEYLNYWLNDKIRKNPIESIYKNIIDPKTSSNIFHDNISHIKEYKSKLHKLEDDVFEKIDILNKLNEEYILFITKEARSNVSRNEVCAHSGEFVNIFNTAIIKCYDQYDKKYCKELEVFRDKYNTYAEFIKTCPNIESLKSPSKEYNSEISSYTQDPSTSEDVSYSASDIGVLVGKILGGCFVSLLVLKFTPLKSLLHFPRRKKKTDMDDIDYEIYGCYSPNYDYEETFQDTGEYNIQY</sequence>
<dbReference type="Proteomes" id="UP000243200">
    <property type="component" value="Unassembled WGS sequence"/>
</dbReference>
<evidence type="ECO:0000313" key="2">
    <source>
        <dbReference type="Proteomes" id="UP000243200"/>
    </source>
</evidence>
<accession>A0A1C3KH16</accession>
<dbReference type="VEuPathDB" id="PlasmoDB:POWCR01_000070500"/>
<dbReference type="OrthoDB" id="387275at2759"/>
<name>A0A1C3KH16_PLAOA</name>
<protein>
    <submittedName>
        <fullName evidence="1">PIR protein</fullName>
    </submittedName>
</protein>
<evidence type="ECO:0000313" key="1">
    <source>
        <dbReference type="EMBL" id="SBT73037.1"/>
    </source>
</evidence>
<gene>
    <name evidence="1" type="primary">PowCR01_000070500</name>
    <name evidence="1" type="ORF">POWCR01_000070500</name>
</gene>
<dbReference type="VEuPathDB" id="PlasmoDB:PocGH01_00032800"/>
<dbReference type="AlphaFoldDB" id="A0A1C3KH16"/>
<reference evidence="1 2" key="1">
    <citation type="submission" date="2016-06" db="EMBL/GenBank/DDBJ databases">
        <authorList>
            <consortium name="Pathogen Informatics"/>
        </authorList>
    </citation>
    <scope>NUCLEOTIDE SEQUENCE [LARGE SCALE GENOMIC DNA]</scope>
</reference>
<organism evidence="1 2">
    <name type="scientific">Plasmodium ovale</name>
    <name type="common">malaria parasite P. ovale</name>
    <dbReference type="NCBI Taxonomy" id="36330"/>
    <lineage>
        <taxon>Eukaryota</taxon>
        <taxon>Sar</taxon>
        <taxon>Alveolata</taxon>
        <taxon>Apicomplexa</taxon>
        <taxon>Aconoidasida</taxon>
        <taxon>Haemosporida</taxon>
        <taxon>Plasmodiidae</taxon>
        <taxon>Plasmodium</taxon>
        <taxon>Plasmodium (Plasmodium)</taxon>
    </lineage>
</organism>
<dbReference type="EMBL" id="FLRJ01000211">
    <property type="protein sequence ID" value="SBT73037.1"/>
    <property type="molecule type" value="Genomic_DNA"/>
</dbReference>
<proteinExistence type="predicted"/>